<dbReference type="CDD" id="cd06548">
    <property type="entry name" value="GH18_chitinase"/>
    <property type="match status" value="1"/>
</dbReference>
<accession>A0ABS1T9Y4</accession>
<dbReference type="InterPro" id="IPR011583">
    <property type="entry name" value="Chitinase_II/V-like_cat"/>
</dbReference>
<comment type="caution">
    <text evidence="9">The sequence shown here is derived from an EMBL/GenBank/DDBJ whole genome shotgun (WGS) entry which is preliminary data.</text>
</comment>
<dbReference type="InterPro" id="IPR001223">
    <property type="entry name" value="Glyco_hydro18_cat"/>
</dbReference>
<dbReference type="PANTHER" id="PTHR11177">
    <property type="entry name" value="CHITINASE"/>
    <property type="match status" value="1"/>
</dbReference>
<dbReference type="EMBL" id="JAESWC010000004">
    <property type="protein sequence ID" value="MBL4936163.1"/>
    <property type="molecule type" value="Genomic_DNA"/>
</dbReference>
<dbReference type="InterPro" id="IPR017853">
    <property type="entry name" value="GH"/>
</dbReference>
<dbReference type="SUPFAM" id="SSF54556">
    <property type="entry name" value="Chitinase insertion domain"/>
    <property type="match status" value="1"/>
</dbReference>
<evidence type="ECO:0000256" key="7">
    <source>
        <dbReference type="RuleBase" id="RU004453"/>
    </source>
</evidence>
<keyword evidence="4" id="KW-0146">Chitin degradation</keyword>
<evidence type="ECO:0000313" key="9">
    <source>
        <dbReference type="EMBL" id="MBL4936163.1"/>
    </source>
</evidence>
<evidence type="ECO:0000256" key="6">
    <source>
        <dbReference type="RuleBase" id="RU000489"/>
    </source>
</evidence>
<dbReference type="EC" id="3.2.1.14" evidence="2"/>
<evidence type="ECO:0000313" key="10">
    <source>
        <dbReference type="Proteomes" id="UP000632377"/>
    </source>
</evidence>
<dbReference type="SUPFAM" id="SSF51445">
    <property type="entry name" value="(Trans)glycosidases"/>
    <property type="match status" value="1"/>
</dbReference>
<protein>
    <recommendedName>
        <fullName evidence="2">chitinase</fullName>
        <ecNumber evidence="2">3.2.1.14</ecNumber>
    </recommendedName>
</protein>
<dbReference type="PANTHER" id="PTHR11177:SF317">
    <property type="entry name" value="CHITINASE 12-RELATED"/>
    <property type="match status" value="1"/>
</dbReference>
<dbReference type="InterPro" id="IPR029070">
    <property type="entry name" value="Chitinase_insertion_sf"/>
</dbReference>
<organism evidence="9 10">
    <name type="scientific">Clostridium rhizosphaerae</name>
    <dbReference type="NCBI Taxonomy" id="2803861"/>
    <lineage>
        <taxon>Bacteria</taxon>
        <taxon>Bacillati</taxon>
        <taxon>Bacillota</taxon>
        <taxon>Clostridia</taxon>
        <taxon>Eubacteriales</taxon>
        <taxon>Clostridiaceae</taxon>
        <taxon>Clostridium</taxon>
    </lineage>
</organism>
<evidence type="ECO:0000256" key="4">
    <source>
        <dbReference type="ARBA" id="ARBA00023024"/>
    </source>
</evidence>
<dbReference type="PROSITE" id="PS01095">
    <property type="entry name" value="GH18_1"/>
    <property type="match status" value="1"/>
</dbReference>
<sequence length="352" mass="39940">MTVPNSISNYHIIAYLSDGADWEEKDIKADKITCINYAFGVISDGLLNGRHLKKLHILNNVKEKHPHLRTVLSIGGWGADGFSDAVLTEESRKNFMNSIIDFIVSNNFDGVDIDWEYPCNDQAGIKARKEDRENFTKYLKELRESLNEQGKKDGKQYILTIALGAGQKYVDSIEMAKVHTYLDYINVMTYDMRGSFTNITGHHANLYSSKEEPDGISGDKSVNILLQAGVPSKKIILGAAFYSRIWEGVKQSGTGFNVEAEKTGCKTCNYTNLVNDYINKNGYKSYWDDHSKAPYLFDGKNFVSYEDERSLKYKSEYVVSKDIGGIMFWEYPLDKTFKLLDSIYSVLGCNRK</sequence>
<dbReference type="Pfam" id="PF00704">
    <property type="entry name" value="Glyco_hydro_18"/>
    <property type="match status" value="1"/>
</dbReference>
<name>A0ABS1T9Y4_9CLOT</name>
<evidence type="ECO:0000256" key="2">
    <source>
        <dbReference type="ARBA" id="ARBA00012729"/>
    </source>
</evidence>
<dbReference type="InterPro" id="IPR001579">
    <property type="entry name" value="Glyco_hydro_18_chit_AS"/>
</dbReference>
<dbReference type="PROSITE" id="PS51910">
    <property type="entry name" value="GH18_2"/>
    <property type="match status" value="1"/>
</dbReference>
<dbReference type="InterPro" id="IPR050314">
    <property type="entry name" value="Glycosyl_Hydrlase_18"/>
</dbReference>
<dbReference type="RefSeq" id="WP_202748835.1">
    <property type="nucleotide sequence ID" value="NZ_JAESWC010000004.1"/>
</dbReference>
<evidence type="ECO:0000259" key="8">
    <source>
        <dbReference type="PROSITE" id="PS51910"/>
    </source>
</evidence>
<dbReference type="GO" id="GO:0016787">
    <property type="term" value="F:hydrolase activity"/>
    <property type="evidence" value="ECO:0007669"/>
    <property type="project" value="UniProtKB-KW"/>
</dbReference>
<keyword evidence="10" id="KW-1185">Reference proteome</keyword>
<dbReference type="Proteomes" id="UP000632377">
    <property type="component" value="Unassembled WGS sequence"/>
</dbReference>
<reference evidence="9 10" key="1">
    <citation type="submission" date="2021-01" db="EMBL/GenBank/DDBJ databases">
        <title>Genome public.</title>
        <authorList>
            <person name="Liu C."/>
            <person name="Sun Q."/>
        </authorList>
    </citation>
    <scope>NUCLEOTIDE SEQUENCE [LARGE SCALE GENOMIC DNA]</scope>
    <source>
        <strain evidence="9 10">YIM B02515</strain>
    </source>
</reference>
<evidence type="ECO:0000256" key="3">
    <source>
        <dbReference type="ARBA" id="ARBA00022801"/>
    </source>
</evidence>
<dbReference type="Gene3D" id="3.10.50.10">
    <property type="match status" value="1"/>
</dbReference>
<keyword evidence="3 6" id="KW-0378">Hydrolase</keyword>
<evidence type="ECO:0000256" key="1">
    <source>
        <dbReference type="ARBA" id="ARBA00000822"/>
    </source>
</evidence>
<proteinExistence type="inferred from homology"/>
<gene>
    <name evidence="9" type="ORF">JK636_10370</name>
</gene>
<evidence type="ECO:0000256" key="5">
    <source>
        <dbReference type="ARBA" id="ARBA00023295"/>
    </source>
</evidence>
<comment type="catalytic activity">
    <reaction evidence="1">
        <text>Random endo-hydrolysis of N-acetyl-beta-D-glucosaminide (1-&gt;4)-beta-linkages in chitin and chitodextrins.</text>
        <dbReference type="EC" id="3.2.1.14"/>
    </reaction>
</comment>
<comment type="similarity">
    <text evidence="7">Belongs to the glycosyl hydrolase 18 family.</text>
</comment>
<keyword evidence="4" id="KW-0624">Polysaccharide degradation</keyword>
<feature type="domain" description="GH18" evidence="8">
    <location>
        <begin position="10"/>
        <end position="350"/>
    </location>
</feature>
<keyword evidence="4" id="KW-0119">Carbohydrate metabolism</keyword>
<dbReference type="SMART" id="SM00636">
    <property type="entry name" value="Glyco_18"/>
    <property type="match status" value="1"/>
</dbReference>
<keyword evidence="5 6" id="KW-0326">Glycosidase</keyword>
<dbReference type="Gene3D" id="3.20.20.80">
    <property type="entry name" value="Glycosidases"/>
    <property type="match status" value="1"/>
</dbReference>